<dbReference type="PANTHER" id="PTHR30288:SF0">
    <property type="entry name" value="FLAGELLAR HOOK-ASSOCIATED PROTEIN 2"/>
    <property type="match status" value="1"/>
</dbReference>
<feature type="domain" description="Flagellar hook-associated protein 2 C-terminal" evidence="7">
    <location>
        <begin position="218"/>
        <end position="438"/>
    </location>
</feature>
<keyword evidence="8" id="KW-0282">Flagellum</keyword>
<organism evidence="8 9">
    <name type="scientific">Roseisolibacter agri</name>
    <dbReference type="NCBI Taxonomy" id="2014610"/>
    <lineage>
        <taxon>Bacteria</taxon>
        <taxon>Pseudomonadati</taxon>
        <taxon>Gemmatimonadota</taxon>
        <taxon>Gemmatimonadia</taxon>
        <taxon>Gemmatimonadales</taxon>
        <taxon>Gemmatimonadaceae</taxon>
        <taxon>Roseisolibacter</taxon>
    </lineage>
</organism>
<evidence type="ECO:0000256" key="2">
    <source>
        <dbReference type="ARBA" id="ARBA00011255"/>
    </source>
</evidence>
<dbReference type="InterPro" id="IPR010809">
    <property type="entry name" value="FliD_C"/>
</dbReference>
<comment type="subunit">
    <text evidence="2 5">Homopentamer.</text>
</comment>
<dbReference type="GO" id="GO:0071973">
    <property type="term" value="P:bacterial-type flagellum-dependent cell motility"/>
    <property type="evidence" value="ECO:0007669"/>
    <property type="project" value="TreeGrafter"/>
</dbReference>
<dbReference type="Pfam" id="PF07196">
    <property type="entry name" value="Flagellin_IN"/>
    <property type="match status" value="1"/>
</dbReference>
<dbReference type="Proteomes" id="UP001161325">
    <property type="component" value="Unassembled WGS sequence"/>
</dbReference>
<sequence>MAESLTSIPGVSSGIDWSSVVDAIITAEKRPATRLQATITANAKKKDALELFRQAMQSLQSAADGLRNGKALDAFSVSAVGADATGRGVLAATVGTGAVGGTYAVNVTSLAAAQKTVASTGWTGTQTLASGGTLTIGGKPVTLVAGEKLSEVRDRINAETARTGVQASLLSMNADGSDQRLVLTGQKTGLVNAFAVADDTNGALVAALGIGGAPAVPASDATFTLDGGATPITRPTNTITDAIPGVTMTLGAKGTSTVTVERQPNAGATTMQAFVDAYNKVQAFVKGQSVAGSPLQNDPLLRSVRGQLATLVLTPAARVDDSGVPTAVVDDMTSLGALGVSVQKDGTLTFDRAKFDAVYPSRMGDVRAVLSDRMSTAFHFADDITGTFTGEIDKREQGMQTQNATLQARIDEFDSRLAKKRTALLAKYARFEASLGTLKSLGEQMAAQFSGLNKSSDS</sequence>
<evidence type="ECO:0000313" key="9">
    <source>
        <dbReference type="Proteomes" id="UP001161325"/>
    </source>
</evidence>
<gene>
    <name evidence="8" type="primary">fliD</name>
    <name evidence="8" type="ORF">rosag_18570</name>
</gene>
<evidence type="ECO:0000313" key="8">
    <source>
        <dbReference type="EMBL" id="GLC25344.1"/>
    </source>
</evidence>
<keyword evidence="4 5" id="KW-0975">Bacterial flagellum</keyword>
<feature type="domain" description="Flagellar hook-associated protein 2 N-terminal" evidence="6">
    <location>
        <begin position="13"/>
        <end position="114"/>
    </location>
</feature>
<comment type="similarity">
    <text evidence="1 5">Belongs to the FliD family.</text>
</comment>
<accession>A0AA37Q2T5</accession>
<dbReference type="Pfam" id="PF02465">
    <property type="entry name" value="FliD_N"/>
    <property type="match status" value="1"/>
</dbReference>
<dbReference type="GO" id="GO:0007155">
    <property type="term" value="P:cell adhesion"/>
    <property type="evidence" value="ECO:0007669"/>
    <property type="project" value="InterPro"/>
</dbReference>
<keyword evidence="8" id="KW-0969">Cilium</keyword>
<reference evidence="8" key="1">
    <citation type="submission" date="2022-08" db="EMBL/GenBank/DDBJ databases">
        <title>Draft genome sequencing of Roseisolibacter agri AW1220.</title>
        <authorList>
            <person name="Tobiishi Y."/>
            <person name="Tonouchi A."/>
        </authorList>
    </citation>
    <scope>NUCLEOTIDE SEQUENCE</scope>
    <source>
        <strain evidence="8">AW1220</strain>
    </source>
</reference>
<keyword evidence="5" id="KW-0964">Secreted</keyword>
<proteinExistence type="inferred from homology"/>
<dbReference type="GO" id="GO:0009421">
    <property type="term" value="C:bacterial-type flagellum filament cap"/>
    <property type="evidence" value="ECO:0007669"/>
    <property type="project" value="InterPro"/>
</dbReference>
<dbReference type="InterPro" id="IPR010810">
    <property type="entry name" value="Flagellin_hook_IN_motif"/>
</dbReference>
<keyword evidence="9" id="KW-1185">Reference proteome</keyword>
<comment type="subcellular location">
    <subcellularLocation>
        <location evidence="5">Secreted</location>
    </subcellularLocation>
    <subcellularLocation>
        <location evidence="5">Bacterial flagellum</location>
    </subcellularLocation>
</comment>
<dbReference type="AlphaFoldDB" id="A0AA37Q2T5"/>
<evidence type="ECO:0000259" key="7">
    <source>
        <dbReference type="Pfam" id="PF07195"/>
    </source>
</evidence>
<dbReference type="RefSeq" id="WP_284349800.1">
    <property type="nucleotide sequence ID" value="NZ_BRXS01000003.1"/>
</dbReference>
<comment type="function">
    <text evidence="5">Required for morphogenesis and for the elongation of the flagellar filament by facilitating polymerization of the flagellin monomers at the tip of growing filament. Forms a capping structure, which prevents flagellin subunits (transported through the central channel of the flagellum) from leaking out without polymerization at the distal end.</text>
</comment>
<keyword evidence="3" id="KW-0175">Coiled coil</keyword>
<dbReference type="Pfam" id="PF07195">
    <property type="entry name" value="FliD_C"/>
    <property type="match status" value="1"/>
</dbReference>
<protein>
    <recommendedName>
        <fullName evidence="5">Flagellar hook-associated protein 2</fullName>
        <shortName evidence="5">HAP2</shortName>
    </recommendedName>
    <alternativeName>
        <fullName evidence="5">Flagellar cap protein</fullName>
    </alternativeName>
</protein>
<keyword evidence="8" id="KW-0966">Cell projection</keyword>
<comment type="caution">
    <text evidence="8">The sequence shown here is derived from an EMBL/GenBank/DDBJ whole genome shotgun (WGS) entry which is preliminary data.</text>
</comment>
<evidence type="ECO:0000256" key="3">
    <source>
        <dbReference type="ARBA" id="ARBA00023054"/>
    </source>
</evidence>
<evidence type="ECO:0000256" key="4">
    <source>
        <dbReference type="ARBA" id="ARBA00023143"/>
    </source>
</evidence>
<dbReference type="EMBL" id="BRXS01000003">
    <property type="protein sequence ID" value="GLC25344.1"/>
    <property type="molecule type" value="Genomic_DNA"/>
</dbReference>
<dbReference type="GO" id="GO:0009424">
    <property type="term" value="C:bacterial-type flagellum hook"/>
    <property type="evidence" value="ECO:0007669"/>
    <property type="project" value="UniProtKB-UniRule"/>
</dbReference>
<name>A0AA37Q2T5_9BACT</name>
<evidence type="ECO:0000256" key="1">
    <source>
        <dbReference type="ARBA" id="ARBA00009764"/>
    </source>
</evidence>
<dbReference type="PANTHER" id="PTHR30288">
    <property type="entry name" value="FLAGELLAR CAP/ASSEMBLY PROTEIN FLID"/>
    <property type="match status" value="1"/>
</dbReference>
<evidence type="ECO:0000259" key="6">
    <source>
        <dbReference type="Pfam" id="PF02465"/>
    </source>
</evidence>
<evidence type="ECO:0000256" key="5">
    <source>
        <dbReference type="RuleBase" id="RU362066"/>
    </source>
</evidence>
<dbReference type="GO" id="GO:0005576">
    <property type="term" value="C:extracellular region"/>
    <property type="evidence" value="ECO:0007669"/>
    <property type="project" value="UniProtKB-SubCell"/>
</dbReference>
<dbReference type="InterPro" id="IPR040026">
    <property type="entry name" value="FliD"/>
</dbReference>
<dbReference type="InterPro" id="IPR003481">
    <property type="entry name" value="FliD_N"/>
</dbReference>